<feature type="signal peptide" evidence="1">
    <location>
        <begin position="1"/>
        <end position="24"/>
    </location>
</feature>
<organism evidence="3 4">
    <name type="scientific">Mesorhizobium huakuii</name>
    <dbReference type="NCBI Taxonomy" id="28104"/>
    <lineage>
        <taxon>Bacteria</taxon>
        <taxon>Pseudomonadati</taxon>
        <taxon>Pseudomonadota</taxon>
        <taxon>Alphaproteobacteria</taxon>
        <taxon>Hyphomicrobiales</taxon>
        <taxon>Phyllobacteriaceae</taxon>
        <taxon>Mesorhizobium</taxon>
    </lineage>
</organism>
<evidence type="ECO:0000256" key="1">
    <source>
        <dbReference type="SAM" id="SignalP"/>
    </source>
</evidence>
<proteinExistence type="predicted"/>
<name>A0A7G6ST95_9HYPH</name>
<dbReference type="InterPro" id="IPR011042">
    <property type="entry name" value="6-blade_b-propeller_TolB-like"/>
</dbReference>
<dbReference type="InterPro" id="IPR054539">
    <property type="entry name" value="Beta-prop_PDH"/>
</dbReference>
<dbReference type="Pfam" id="PF22807">
    <property type="entry name" value="TrAA12"/>
    <property type="match status" value="2"/>
</dbReference>
<gene>
    <name evidence="3" type="ORF">HB778_14780</name>
</gene>
<dbReference type="PANTHER" id="PTHR19328">
    <property type="entry name" value="HEDGEHOG-INTERACTING PROTEIN"/>
    <property type="match status" value="1"/>
</dbReference>
<protein>
    <submittedName>
        <fullName evidence="3">Sorbosone dehydrogenase family protein</fullName>
    </submittedName>
</protein>
<dbReference type="Proteomes" id="UP000515465">
    <property type="component" value="Chromosome"/>
</dbReference>
<evidence type="ECO:0000259" key="2">
    <source>
        <dbReference type="Pfam" id="PF22807"/>
    </source>
</evidence>
<sequence>MEDKMIRLAGLVVPALFITSAAFAQQADQPVLKGAAAFGDWRADRPGVRRLIKPEDLPKPYLTKSASNSAGLADMPAGAKPQLLPGFSAELIASGIDNPRVVRVAPNGDLFVADSEANQIRVYSLAKDSAKPAEEGIFAGNLNQPYGIAFYPPGDDPQWVYVANSDSIVRFAYRKGDLKAAGEPETIVDNIPSNHHWTRDIVFSPDGKTLYLSVGSGSNVAEDMGKAPDGGLEAWVKSKPLGATWGSEEGRADVQAFDPDGKNGRIVATGLRNCSGMTIQPATGALWCVVNERDALGDNVPFEYATSVKDGAFYGWPWYYIGNHEDPRHKGARPDLAGKATIPDVLMQAHSAPLNIAFYDRKDLPADSGFPKEYRGDAFVALHGSWNRGNRTGYKVVRLLFKDGKPTGEYEDFMTGFVVSNGEVWGRPVGVAVAADGALIMTEDGNGTIWRVTYDGGRS</sequence>
<dbReference type="AlphaFoldDB" id="A0A7G6ST95"/>
<dbReference type="Gene3D" id="2.120.10.30">
    <property type="entry name" value="TolB, C-terminal domain"/>
    <property type="match status" value="1"/>
</dbReference>
<feature type="domain" description="Pyrroloquinoline quinone-dependent pyranose dehydrogenase beta-propeller" evidence="2">
    <location>
        <begin position="82"/>
        <end position="296"/>
    </location>
</feature>
<evidence type="ECO:0000313" key="3">
    <source>
        <dbReference type="EMBL" id="QND57727.1"/>
    </source>
</evidence>
<dbReference type="InterPro" id="IPR011041">
    <property type="entry name" value="Quinoprot_gluc/sorb_DH_b-prop"/>
</dbReference>
<reference evidence="4" key="1">
    <citation type="journal article" date="2020" name="Mol. Plant Microbe">
        <title>Rhizobial microsymbionts of the narrowly endemic Oxytropis species growing in Kamchatka are characterized by significant genetic diversity and possess a set of genes that are associated with T3SS and T6SS secretion systems and can affect the development of symbiosis.</title>
        <authorList>
            <person name="Safronova V."/>
            <person name="Guro P."/>
            <person name="Sazanova A."/>
            <person name="Kuznetsova I."/>
            <person name="Belimov A."/>
            <person name="Yakubov V."/>
            <person name="Chirak E."/>
            <person name="Afonin A."/>
            <person name="Gogolev Y."/>
            <person name="Andronov E."/>
            <person name="Tikhonovich I."/>
        </authorList>
    </citation>
    <scope>NUCLEOTIDE SEQUENCE [LARGE SCALE GENOMIC DNA]</scope>
    <source>
        <strain evidence="4">583</strain>
    </source>
</reference>
<keyword evidence="1" id="KW-0732">Signal</keyword>
<feature type="chain" id="PRO_5028879352" evidence="1">
    <location>
        <begin position="25"/>
        <end position="459"/>
    </location>
</feature>
<dbReference type="SUPFAM" id="SSF50952">
    <property type="entry name" value="Soluble quinoprotein glucose dehydrogenase"/>
    <property type="match status" value="1"/>
</dbReference>
<feature type="domain" description="Pyrroloquinoline quinone-dependent pyranose dehydrogenase beta-propeller" evidence="2">
    <location>
        <begin position="340"/>
        <end position="453"/>
    </location>
</feature>
<evidence type="ECO:0000313" key="4">
    <source>
        <dbReference type="Proteomes" id="UP000515465"/>
    </source>
</evidence>
<accession>A0A7G6ST95</accession>
<dbReference type="EMBL" id="CP050296">
    <property type="protein sequence ID" value="QND57727.1"/>
    <property type="molecule type" value="Genomic_DNA"/>
</dbReference>
<dbReference type="PANTHER" id="PTHR19328:SF53">
    <property type="entry name" value="MEMBRANE PROTEIN"/>
    <property type="match status" value="1"/>
</dbReference>